<evidence type="ECO:0000256" key="4">
    <source>
        <dbReference type="ARBA" id="ARBA00022630"/>
    </source>
</evidence>
<dbReference type="Proteomes" id="UP000285970">
    <property type="component" value="Unassembled WGS sequence"/>
</dbReference>
<evidence type="ECO:0000256" key="3">
    <source>
        <dbReference type="ARBA" id="ARBA00016337"/>
    </source>
</evidence>
<dbReference type="PANTHER" id="PTHR30040">
    <property type="entry name" value="THIAMINE BIOSYNTHESIS LIPOPROTEIN APBE"/>
    <property type="match status" value="1"/>
</dbReference>
<evidence type="ECO:0000313" key="11">
    <source>
        <dbReference type="EMBL" id="RWR18680.1"/>
    </source>
</evidence>
<evidence type="ECO:0000256" key="10">
    <source>
        <dbReference type="ARBA" id="ARBA00048540"/>
    </source>
</evidence>
<gene>
    <name evidence="11" type="ORF">D8Y23_09190</name>
</gene>
<dbReference type="GO" id="GO:0016740">
    <property type="term" value="F:transferase activity"/>
    <property type="evidence" value="ECO:0007669"/>
    <property type="project" value="UniProtKB-KW"/>
</dbReference>
<dbReference type="InterPro" id="IPR024932">
    <property type="entry name" value="ApbE"/>
</dbReference>
<dbReference type="Gene3D" id="3.10.520.10">
    <property type="entry name" value="ApbE-like domains"/>
    <property type="match status" value="2"/>
</dbReference>
<sequence length="264" mass="28548">MRAIIPPRHVWVEEIMGIPISVHVRSRGPQPATGTRRAVDACFSELRDIDRVFSTYRDDSDINRIRRGELTIKDADPRVSRVAELCCEAERETNGLFSADWQGWFDPTGLVKGWAVEIVARTHLASLVPQDIAVGINAGGDMQLFTAPDTDWRWNVAIADPCHPGEVAATITIENGAVATSGVAERGRHIVDPRTGNPAVTVASATVVADGLAQADLWATAAVVAGYADRSWISRAETRTGLIIAADGRTSRWLGRTCVDTVAV</sequence>
<keyword evidence="5 11" id="KW-0808">Transferase</keyword>
<evidence type="ECO:0000256" key="7">
    <source>
        <dbReference type="ARBA" id="ARBA00022827"/>
    </source>
</evidence>
<evidence type="ECO:0000256" key="1">
    <source>
        <dbReference type="ARBA" id="ARBA00001946"/>
    </source>
</evidence>
<evidence type="ECO:0000256" key="8">
    <source>
        <dbReference type="ARBA" id="ARBA00022842"/>
    </source>
</evidence>
<dbReference type="AlphaFoldDB" id="A0A3S3P3W8"/>
<evidence type="ECO:0000256" key="5">
    <source>
        <dbReference type="ARBA" id="ARBA00022679"/>
    </source>
</evidence>
<comment type="caution">
    <text evidence="11">The sequence shown here is derived from an EMBL/GenBank/DDBJ whole genome shotgun (WGS) entry which is preliminary data.</text>
</comment>
<organism evidence="11 12">
    <name type="scientific">Microbacterium enclense</name>
    <dbReference type="NCBI Taxonomy" id="993073"/>
    <lineage>
        <taxon>Bacteria</taxon>
        <taxon>Bacillati</taxon>
        <taxon>Actinomycetota</taxon>
        <taxon>Actinomycetes</taxon>
        <taxon>Micrococcales</taxon>
        <taxon>Microbacteriaceae</taxon>
        <taxon>Microbacterium</taxon>
    </lineage>
</organism>
<dbReference type="InterPro" id="IPR003374">
    <property type="entry name" value="ApbE-like_sf"/>
</dbReference>
<accession>A0A3S3P3W8</accession>
<dbReference type="GO" id="GO:0046872">
    <property type="term" value="F:metal ion binding"/>
    <property type="evidence" value="ECO:0007669"/>
    <property type="project" value="UniProtKB-KW"/>
</dbReference>
<evidence type="ECO:0000256" key="6">
    <source>
        <dbReference type="ARBA" id="ARBA00022723"/>
    </source>
</evidence>
<dbReference type="PANTHER" id="PTHR30040:SF2">
    <property type="entry name" value="FAD:PROTEIN FMN TRANSFERASE"/>
    <property type="match status" value="1"/>
</dbReference>
<dbReference type="SUPFAM" id="SSF143631">
    <property type="entry name" value="ApbE-like"/>
    <property type="match status" value="1"/>
</dbReference>
<keyword evidence="6" id="KW-0479">Metal-binding</keyword>
<proteinExistence type="predicted"/>
<comment type="cofactor">
    <cofactor evidence="1">
        <name>Mg(2+)</name>
        <dbReference type="ChEBI" id="CHEBI:18420"/>
    </cofactor>
</comment>
<keyword evidence="4" id="KW-0285">Flavoprotein</keyword>
<evidence type="ECO:0000256" key="9">
    <source>
        <dbReference type="ARBA" id="ARBA00031306"/>
    </source>
</evidence>
<reference evidence="11 12" key="1">
    <citation type="journal article" date="2018" name="Front. Microbiol.">
        <title>Novel Insights Into Bacterial Dimethylsulfoniopropionate Catabolism in the East China Sea.</title>
        <authorList>
            <person name="Liu J."/>
            <person name="Liu J."/>
            <person name="Zhang S.H."/>
            <person name="Liang J."/>
            <person name="Lin H."/>
            <person name="Song D."/>
            <person name="Yang G.P."/>
            <person name="Todd J.D."/>
            <person name="Zhang X.H."/>
        </authorList>
    </citation>
    <scope>NUCLEOTIDE SEQUENCE [LARGE SCALE GENOMIC DNA]</scope>
    <source>
        <strain evidence="11 12">ZYFD042</strain>
    </source>
</reference>
<protein>
    <recommendedName>
        <fullName evidence="3">FAD:protein FMN transferase</fullName>
        <ecNumber evidence="2">2.7.1.180</ecNumber>
    </recommendedName>
    <alternativeName>
        <fullName evidence="9">Flavin transferase</fullName>
    </alternativeName>
</protein>
<evidence type="ECO:0000256" key="2">
    <source>
        <dbReference type="ARBA" id="ARBA00011955"/>
    </source>
</evidence>
<dbReference type="Pfam" id="PF02424">
    <property type="entry name" value="ApbE"/>
    <property type="match status" value="2"/>
</dbReference>
<dbReference type="EC" id="2.7.1.180" evidence="2"/>
<comment type="catalytic activity">
    <reaction evidence="10">
        <text>L-threonyl-[protein] + FAD = FMN-L-threonyl-[protein] + AMP + H(+)</text>
        <dbReference type="Rhea" id="RHEA:36847"/>
        <dbReference type="Rhea" id="RHEA-COMP:11060"/>
        <dbReference type="Rhea" id="RHEA-COMP:11061"/>
        <dbReference type="ChEBI" id="CHEBI:15378"/>
        <dbReference type="ChEBI" id="CHEBI:30013"/>
        <dbReference type="ChEBI" id="CHEBI:57692"/>
        <dbReference type="ChEBI" id="CHEBI:74257"/>
        <dbReference type="ChEBI" id="CHEBI:456215"/>
        <dbReference type="EC" id="2.7.1.180"/>
    </reaction>
</comment>
<dbReference type="OrthoDB" id="9778595at2"/>
<keyword evidence="7" id="KW-0274">FAD</keyword>
<dbReference type="RefSeq" id="WP_128217841.1">
    <property type="nucleotide sequence ID" value="NZ_RBZY01000028.1"/>
</dbReference>
<evidence type="ECO:0000313" key="12">
    <source>
        <dbReference type="Proteomes" id="UP000285970"/>
    </source>
</evidence>
<keyword evidence="8" id="KW-0460">Magnesium</keyword>
<dbReference type="EMBL" id="RBZY01000028">
    <property type="protein sequence ID" value="RWR18680.1"/>
    <property type="molecule type" value="Genomic_DNA"/>
</dbReference>
<name>A0A3S3P3W8_9MICO</name>